<protein>
    <submittedName>
        <fullName evidence="2">Uncharacterized protein</fullName>
    </submittedName>
</protein>
<evidence type="ECO:0000313" key="2">
    <source>
        <dbReference type="EMBL" id="QEA07064.1"/>
    </source>
</evidence>
<reference evidence="2" key="1">
    <citation type="submission" date="2019-06" db="EMBL/GenBank/DDBJ databases">
        <authorList>
            <person name="Murdoch R.W."/>
            <person name="Fathepure B."/>
        </authorList>
    </citation>
    <scope>NUCLEOTIDE SEQUENCE</scope>
</reference>
<evidence type="ECO:0000256" key="1">
    <source>
        <dbReference type="SAM" id="MobiDB-lite"/>
    </source>
</evidence>
<feature type="compositionally biased region" description="Basic and acidic residues" evidence="1">
    <location>
        <begin position="61"/>
        <end position="75"/>
    </location>
</feature>
<proteinExistence type="predicted"/>
<gene>
    <name evidence="2" type="ORF">KBTEX_03409</name>
</gene>
<dbReference type="AlphaFoldDB" id="A0A5B8RHT6"/>
<sequence length="75" mass="7910">MTRHASPEVTKMLKRLMPFPLPASARAFPGRTGGGPCLLTVTTVIPGLRGLGVSGLVATPHGEHHDASRQETRSP</sequence>
<accession>A0A5B8RHT6</accession>
<dbReference type="EMBL" id="MN079198">
    <property type="protein sequence ID" value="QEA07064.1"/>
    <property type="molecule type" value="Genomic_DNA"/>
</dbReference>
<feature type="region of interest" description="Disordered" evidence="1">
    <location>
        <begin position="55"/>
        <end position="75"/>
    </location>
</feature>
<name>A0A5B8RHT6_9ZZZZ</name>
<organism evidence="2">
    <name type="scientific">uncultured organism</name>
    <dbReference type="NCBI Taxonomy" id="155900"/>
    <lineage>
        <taxon>unclassified sequences</taxon>
        <taxon>environmental samples</taxon>
    </lineage>
</organism>